<reference evidence="1" key="1">
    <citation type="journal article" date="2015" name="Nature">
        <title>Complex archaea that bridge the gap between prokaryotes and eukaryotes.</title>
        <authorList>
            <person name="Spang A."/>
            <person name="Saw J.H."/>
            <person name="Jorgensen S.L."/>
            <person name="Zaremba-Niedzwiedzka K."/>
            <person name="Martijn J."/>
            <person name="Lind A.E."/>
            <person name="van Eijk R."/>
            <person name="Schleper C."/>
            <person name="Guy L."/>
            <person name="Ettema T.J."/>
        </authorList>
    </citation>
    <scope>NUCLEOTIDE SEQUENCE</scope>
</reference>
<proteinExistence type="predicted"/>
<dbReference type="AlphaFoldDB" id="A0A0F9HHN1"/>
<gene>
    <name evidence="1" type="ORF">LCGC14_2062650</name>
</gene>
<evidence type="ECO:0000313" key="1">
    <source>
        <dbReference type="EMBL" id="KKL74662.1"/>
    </source>
</evidence>
<organism evidence="1">
    <name type="scientific">marine sediment metagenome</name>
    <dbReference type="NCBI Taxonomy" id="412755"/>
    <lineage>
        <taxon>unclassified sequences</taxon>
        <taxon>metagenomes</taxon>
        <taxon>ecological metagenomes</taxon>
    </lineage>
</organism>
<dbReference type="EMBL" id="LAZR01024580">
    <property type="protein sequence ID" value="KKL74662.1"/>
    <property type="molecule type" value="Genomic_DNA"/>
</dbReference>
<protein>
    <submittedName>
        <fullName evidence="1">Uncharacterized protein</fullName>
    </submittedName>
</protein>
<sequence>MTGPTAFGATYDFPTNAGQLTSLQLGDLQVQLAGYYTYTLQLLGEQESSLGALRSSYEISLGMQMQALQDGRGTGTGSRVNKDNLRALAITNDALLRRATEQLIAREATVTRLKAQSEVYREQLARLSREQTRREMESRIG</sequence>
<comment type="caution">
    <text evidence="1">The sequence shown here is derived from an EMBL/GenBank/DDBJ whole genome shotgun (WGS) entry which is preliminary data.</text>
</comment>
<name>A0A0F9HHN1_9ZZZZ</name>
<accession>A0A0F9HHN1</accession>